<keyword evidence="4 6" id="KW-1133">Transmembrane helix</keyword>
<evidence type="ECO:0000313" key="8">
    <source>
        <dbReference type="Proteomes" id="UP000759131"/>
    </source>
</evidence>
<feature type="transmembrane region" description="Helical" evidence="6">
    <location>
        <begin position="398"/>
        <end position="416"/>
    </location>
</feature>
<feature type="transmembrane region" description="Helical" evidence="6">
    <location>
        <begin position="769"/>
        <end position="788"/>
    </location>
</feature>
<dbReference type="OrthoDB" id="10042850at2759"/>
<dbReference type="Proteomes" id="UP000759131">
    <property type="component" value="Unassembled WGS sequence"/>
</dbReference>
<feature type="transmembrane region" description="Helical" evidence="6">
    <location>
        <begin position="290"/>
        <end position="319"/>
    </location>
</feature>
<dbReference type="SUPFAM" id="SSF52540">
    <property type="entry name" value="P-loop containing nucleoside triphosphate hydrolases"/>
    <property type="match status" value="1"/>
</dbReference>
<keyword evidence="8" id="KW-1185">Reference proteome</keyword>
<dbReference type="InterPro" id="IPR027417">
    <property type="entry name" value="P-loop_NTPase"/>
</dbReference>
<evidence type="ECO:0000256" key="4">
    <source>
        <dbReference type="ARBA" id="ARBA00022989"/>
    </source>
</evidence>
<reference evidence="7" key="1">
    <citation type="submission" date="2020-11" db="EMBL/GenBank/DDBJ databases">
        <authorList>
            <person name="Tran Van P."/>
        </authorList>
    </citation>
    <scope>NUCLEOTIDE SEQUENCE</scope>
</reference>
<evidence type="ECO:0000313" key="7">
    <source>
        <dbReference type="EMBL" id="CAD7624811.1"/>
    </source>
</evidence>
<evidence type="ECO:0000256" key="6">
    <source>
        <dbReference type="SAM" id="Phobius"/>
    </source>
</evidence>
<evidence type="ECO:0000256" key="1">
    <source>
        <dbReference type="ARBA" id="ARBA00004141"/>
    </source>
</evidence>
<feature type="transmembrane region" description="Helical" evidence="6">
    <location>
        <begin position="325"/>
        <end position="344"/>
    </location>
</feature>
<name>A0A7R9KL28_9ACAR</name>
<dbReference type="AlphaFoldDB" id="A0A7R9KL28"/>
<comment type="subcellular location">
    <subcellularLocation>
        <location evidence="1">Membrane</location>
        <topology evidence="1">Multi-pass membrane protein</topology>
    </subcellularLocation>
</comment>
<evidence type="ECO:0000256" key="3">
    <source>
        <dbReference type="ARBA" id="ARBA00022692"/>
    </source>
</evidence>
<evidence type="ECO:0000256" key="5">
    <source>
        <dbReference type="ARBA" id="ARBA00023136"/>
    </source>
</evidence>
<feature type="transmembrane region" description="Helical" evidence="6">
    <location>
        <begin position="218"/>
        <end position="240"/>
    </location>
</feature>
<evidence type="ECO:0000256" key="2">
    <source>
        <dbReference type="ARBA" id="ARBA00022448"/>
    </source>
</evidence>
<dbReference type="Gene3D" id="3.40.50.300">
    <property type="entry name" value="P-loop containing nucleotide triphosphate hydrolases"/>
    <property type="match status" value="1"/>
</dbReference>
<feature type="transmembrane region" description="Helical" evidence="6">
    <location>
        <begin position="260"/>
        <end position="283"/>
    </location>
</feature>
<dbReference type="EMBL" id="OC857159">
    <property type="protein sequence ID" value="CAD7624811.1"/>
    <property type="molecule type" value="Genomic_DNA"/>
</dbReference>
<dbReference type="InterPro" id="IPR050352">
    <property type="entry name" value="ABCG_transporters"/>
</dbReference>
<keyword evidence="5 6" id="KW-0472">Membrane</keyword>
<keyword evidence="2" id="KW-0813">Transport</keyword>
<dbReference type="EMBL" id="CAJPIZ010002584">
    <property type="protein sequence ID" value="CAG2105241.1"/>
    <property type="molecule type" value="Genomic_DNA"/>
</dbReference>
<dbReference type="GO" id="GO:0016020">
    <property type="term" value="C:membrane"/>
    <property type="evidence" value="ECO:0007669"/>
    <property type="project" value="UniProtKB-SubCell"/>
</dbReference>
<feature type="transmembrane region" description="Helical" evidence="6">
    <location>
        <begin position="423"/>
        <end position="442"/>
    </location>
</feature>
<organism evidence="7">
    <name type="scientific">Medioppia subpectinata</name>
    <dbReference type="NCBI Taxonomy" id="1979941"/>
    <lineage>
        <taxon>Eukaryota</taxon>
        <taxon>Metazoa</taxon>
        <taxon>Ecdysozoa</taxon>
        <taxon>Arthropoda</taxon>
        <taxon>Chelicerata</taxon>
        <taxon>Arachnida</taxon>
        <taxon>Acari</taxon>
        <taxon>Acariformes</taxon>
        <taxon>Sarcoptiformes</taxon>
        <taxon>Oribatida</taxon>
        <taxon>Brachypylina</taxon>
        <taxon>Oppioidea</taxon>
        <taxon>Oppiidae</taxon>
        <taxon>Medioppia</taxon>
    </lineage>
</organism>
<feature type="transmembrane region" description="Helical" evidence="6">
    <location>
        <begin position="502"/>
        <end position="521"/>
    </location>
</feature>
<evidence type="ECO:0008006" key="9">
    <source>
        <dbReference type="Google" id="ProtNLM"/>
    </source>
</evidence>
<proteinExistence type="predicted"/>
<protein>
    <recommendedName>
        <fullName evidence="9">ABC transporter</fullName>
    </recommendedName>
</protein>
<dbReference type="GO" id="GO:0042626">
    <property type="term" value="F:ATPase-coupled transmembrane transporter activity"/>
    <property type="evidence" value="ECO:0007669"/>
    <property type="project" value="TreeGrafter"/>
</dbReference>
<gene>
    <name evidence="7" type="ORF">OSB1V03_LOCUS5250</name>
</gene>
<keyword evidence="3 6" id="KW-0812">Transmembrane</keyword>
<dbReference type="PANTHER" id="PTHR48041">
    <property type="entry name" value="ABC TRANSPORTER G FAMILY MEMBER 28"/>
    <property type="match status" value="1"/>
</dbReference>
<sequence length="800" mass="89165">MPIDEPTSGLDSNAAEVVINCLKLLSRKHEMTIIASIHQPNNDLLHMFDNIYVLAKGGVCLYSGVPHHLRQHLKDNGIECIENHVPIEVLLKIASKEISNKNNNNIEEKPNINNNGVNCDQILVSNMRPVFGSLSISKRFSFADMYYLLCRSLTHTFRCQWVSLLVQFAMMQTAALLMVYNSSSDMTEPDGCVELGAGFDSVQTIDLIRNEALIKLNIKYNICLLMSVSYIVVIVMSATFGTDFRVFRCQQQNGWYSTGVYLWCRTIVDLIPIFIALPVFCWITNLYKTITFYAFSFALNLLVVMCSQSVAQLSALMFINERKVALSLAILCQSMIILLGNNLIPVKELHYTLQWLSSLSYCRVSYECIMIMIYGFDRCQGDNVSTVLYVLGIDDDQFWPNIFQLVYIYVLLKLLFQVDSTNTVISISVFVSVSGSVFDSVFGSRSLVCGLLSSVYCPRFLFLRLSCGFVSLSLYCGHCLCRDLCPAVSASGSVFGPRSFSRGLCLGICLLSLVRGLWFAVNFRRLIVRGLYLAVTVRRFCVAVRFAIRAAVFVSRSVQRSLCRGLAPGLGLGLFNGFYIAVRSAVCPAVFASRSVQRSLCRGLASDLARGLSSCFYIASVLRSSCRGQSRGIRRAVCVAVCLFVFMSRSSRGLCLGFQASDLLLQNLEANGLGEKDKRPWPPPCIGRQPEASLVTLLAQVVGAYNRALHSATVCPRILRASPANRSITAIINAFIVGLVDGCVHIGGQSNRTWIEIEEDKSILFQCQSLIHCSYVIYAFILQYYIVILDEPHIKYKMPT</sequence>
<accession>A0A7R9KL28</accession>
<dbReference type="PANTHER" id="PTHR48041:SF139">
    <property type="entry name" value="PROTEIN SCARLET"/>
    <property type="match status" value="1"/>
</dbReference>